<comment type="caution">
    <text evidence="14">The sequence shown here is derived from an EMBL/GenBank/DDBJ whole genome shotgun (WGS) entry which is preliminary data.</text>
</comment>
<dbReference type="GO" id="GO:0006099">
    <property type="term" value="P:tricarboxylic acid cycle"/>
    <property type="evidence" value="ECO:0007669"/>
    <property type="project" value="InterPro"/>
</dbReference>
<dbReference type="InterPro" id="IPR000701">
    <property type="entry name" value="SuccDH_FuR_B_TM-su"/>
</dbReference>
<dbReference type="Pfam" id="PF01127">
    <property type="entry name" value="Sdh_cyt"/>
    <property type="match status" value="1"/>
</dbReference>
<comment type="subcellular location">
    <subcellularLocation>
        <location evidence="2">Membrane</location>
    </subcellularLocation>
</comment>
<evidence type="ECO:0000256" key="2">
    <source>
        <dbReference type="ARBA" id="ARBA00004370"/>
    </source>
</evidence>
<evidence type="ECO:0000256" key="5">
    <source>
        <dbReference type="ARBA" id="ARBA00022617"/>
    </source>
</evidence>
<feature type="binding site" description="axial binding residue" evidence="12">
    <location>
        <position position="62"/>
    </location>
    <ligand>
        <name>heme</name>
        <dbReference type="ChEBI" id="CHEBI:30413"/>
        <note>ligand shared with second transmembrane subunit</note>
    </ligand>
    <ligandPart>
        <name>Fe</name>
        <dbReference type="ChEBI" id="CHEBI:18248"/>
    </ligandPart>
</feature>
<keyword evidence="10 13" id="KW-0472">Membrane</keyword>
<organism evidence="14 15">
    <name type="scientific">Croceicoccus pelagius</name>
    <dbReference type="NCBI Taxonomy" id="1703341"/>
    <lineage>
        <taxon>Bacteria</taxon>
        <taxon>Pseudomonadati</taxon>
        <taxon>Pseudomonadota</taxon>
        <taxon>Alphaproteobacteria</taxon>
        <taxon>Sphingomonadales</taxon>
        <taxon>Erythrobacteraceae</taxon>
        <taxon>Croceicoccus</taxon>
    </lineage>
</organism>
<dbReference type="AlphaFoldDB" id="A0A916YHD8"/>
<accession>A0A916YHD8</accession>
<protein>
    <recommendedName>
        <fullName evidence="4">Succinate dehydrogenase cytochrome b556 subunit</fullName>
    </recommendedName>
</protein>
<comment type="cofactor">
    <cofactor evidence="12">
        <name>heme</name>
        <dbReference type="ChEBI" id="CHEBI:30413"/>
    </cofactor>
    <text evidence="12">The heme is bound between the two transmembrane subunits.</text>
</comment>
<evidence type="ECO:0000256" key="3">
    <source>
        <dbReference type="ARBA" id="ARBA00007244"/>
    </source>
</evidence>
<feature type="transmembrane region" description="Helical" evidence="13">
    <location>
        <begin position="85"/>
        <end position="107"/>
    </location>
</feature>
<name>A0A916YHD8_9SPHN</name>
<proteinExistence type="inferred from homology"/>
<evidence type="ECO:0000256" key="11">
    <source>
        <dbReference type="ARBA" id="ARBA00025912"/>
    </source>
</evidence>
<dbReference type="CDD" id="cd03499">
    <property type="entry name" value="SQR_TypeC_SdhC"/>
    <property type="match status" value="1"/>
</dbReference>
<comment type="similarity">
    <text evidence="3">Belongs to the cytochrome b560 family.</text>
</comment>
<dbReference type="GO" id="GO:0016020">
    <property type="term" value="C:membrane"/>
    <property type="evidence" value="ECO:0007669"/>
    <property type="project" value="UniProtKB-SubCell"/>
</dbReference>
<dbReference type="InterPro" id="IPR014314">
    <property type="entry name" value="Succ_DH_cytb556"/>
</dbReference>
<dbReference type="GO" id="GO:0009055">
    <property type="term" value="F:electron transfer activity"/>
    <property type="evidence" value="ECO:0007669"/>
    <property type="project" value="InterPro"/>
</dbReference>
<keyword evidence="8 13" id="KW-1133">Transmembrane helix</keyword>
<keyword evidence="7 12" id="KW-0479">Metal-binding</keyword>
<evidence type="ECO:0000256" key="1">
    <source>
        <dbReference type="ARBA" id="ARBA00004050"/>
    </source>
</evidence>
<dbReference type="SUPFAM" id="SSF81343">
    <property type="entry name" value="Fumarate reductase respiratory complex transmembrane subunits"/>
    <property type="match status" value="1"/>
</dbReference>
<dbReference type="PIRSF" id="PIRSF000178">
    <property type="entry name" value="SDH_cyt_b560"/>
    <property type="match status" value="1"/>
</dbReference>
<evidence type="ECO:0000256" key="12">
    <source>
        <dbReference type="PIRSR" id="PIRSR000178-1"/>
    </source>
</evidence>
<dbReference type="InterPro" id="IPR034804">
    <property type="entry name" value="SQR/QFR_C/D"/>
</dbReference>
<evidence type="ECO:0000256" key="7">
    <source>
        <dbReference type="ARBA" id="ARBA00022723"/>
    </source>
</evidence>
<dbReference type="Proteomes" id="UP000598997">
    <property type="component" value="Unassembled WGS sequence"/>
</dbReference>
<comment type="subunit">
    <text evidence="11">Part of an enzyme complex containing four subunits: a flavoprotein, an iron-sulfur protein, plus two membrane-anchoring proteins, SdhC and SdhD. The complex can form homotrimers.</text>
</comment>
<dbReference type="Gene3D" id="1.20.1300.10">
    <property type="entry name" value="Fumarate reductase/succinate dehydrogenase, transmembrane subunit"/>
    <property type="match status" value="1"/>
</dbReference>
<reference evidence="14 15" key="1">
    <citation type="journal article" date="2014" name="Int. J. Syst. Evol. Microbiol.">
        <title>Complete genome sequence of Corynebacterium casei LMG S-19264T (=DSM 44701T), isolated from a smear-ripened cheese.</title>
        <authorList>
            <consortium name="US DOE Joint Genome Institute (JGI-PGF)"/>
            <person name="Walter F."/>
            <person name="Albersmeier A."/>
            <person name="Kalinowski J."/>
            <person name="Ruckert C."/>
        </authorList>
    </citation>
    <scope>NUCLEOTIDE SEQUENCE [LARGE SCALE GENOMIC DNA]</scope>
    <source>
        <strain evidence="14 15">CGMCC 1.15358</strain>
    </source>
</reference>
<comment type="function">
    <text evidence="1">Membrane-anchoring subunit of succinate dehydrogenase (SDH).</text>
</comment>
<dbReference type="EMBL" id="BMIO01000005">
    <property type="protein sequence ID" value="GGD44235.1"/>
    <property type="molecule type" value="Genomic_DNA"/>
</dbReference>
<keyword evidence="6 13" id="KW-0812">Transmembrane</keyword>
<evidence type="ECO:0000256" key="6">
    <source>
        <dbReference type="ARBA" id="ARBA00022692"/>
    </source>
</evidence>
<keyword evidence="15" id="KW-1185">Reference proteome</keyword>
<keyword evidence="5 12" id="KW-0349">Heme</keyword>
<evidence type="ECO:0000256" key="4">
    <source>
        <dbReference type="ARBA" id="ARBA00020076"/>
    </source>
</evidence>
<dbReference type="GO" id="GO:0046872">
    <property type="term" value="F:metal ion binding"/>
    <property type="evidence" value="ECO:0007669"/>
    <property type="project" value="UniProtKB-KW"/>
</dbReference>
<evidence type="ECO:0000313" key="14">
    <source>
        <dbReference type="EMBL" id="GGD44235.1"/>
    </source>
</evidence>
<evidence type="ECO:0000256" key="13">
    <source>
        <dbReference type="SAM" id="Phobius"/>
    </source>
</evidence>
<keyword evidence="9 12" id="KW-0408">Iron</keyword>
<sequence>MAVSILHRVSGNGLAVAGLLVLLWFLGAIAGGPESYVSFMRHADTWYGMIVLIGISWAFFNHLSSGIRHLVLDAGAGFEVERNNSWSIISILVGILLTAAFWAVILLV</sequence>
<evidence type="ECO:0000256" key="8">
    <source>
        <dbReference type="ARBA" id="ARBA00022989"/>
    </source>
</evidence>
<evidence type="ECO:0000313" key="15">
    <source>
        <dbReference type="Proteomes" id="UP000598997"/>
    </source>
</evidence>
<dbReference type="NCBIfam" id="TIGR02970">
    <property type="entry name" value="succ_dehyd_cytB"/>
    <property type="match status" value="1"/>
</dbReference>
<evidence type="ECO:0000256" key="10">
    <source>
        <dbReference type="ARBA" id="ARBA00023136"/>
    </source>
</evidence>
<gene>
    <name evidence="14" type="ORF">GCM10010989_17980</name>
</gene>
<feature type="transmembrane region" description="Helical" evidence="13">
    <location>
        <begin position="46"/>
        <end position="64"/>
    </location>
</feature>
<evidence type="ECO:0000256" key="9">
    <source>
        <dbReference type="ARBA" id="ARBA00023004"/>
    </source>
</evidence>